<evidence type="ECO:0000313" key="7">
    <source>
        <dbReference type="EMBL" id="SNR24208.1"/>
    </source>
</evidence>
<feature type="transmembrane region" description="Helical" evidence="6">
    <location>
        <begin position="252"/>
        <end position="277"/>
    </location>
</feature>
<feature type="transmembrane region" description="Helical" evidence="6">
    <location>
        <begin position="289"/>
        <end position="305"/>
    </location>
</feature>
<evidence type="ECO:0000256" key="4">
    <source>
        <dbReference type="ARBA" id="ARBA00022989"/>
    </source>
</evidence>
<gene>
    <name evidence="7" type="ORF">SAMN06264855_101236</name>
</gene>
<dbReference type="CDD" id="cd06581">
    <property type="entry name" value="TM_PBP1_LivM_like"/>
    <property type="match status" value="1"/>
</dbReference>
<dbReference type="OrthoDB" id="30958at2157"/>
<protein>
    <submittedName>
        <fullName evidence="7">Branched-chain amino acid transport system permease protein</fullName>
    </submittedName>
</protein>
<dbReference type="EMBL" id="FZNQ01000001">
    <property type="protein sequence ID" value="SNR24208.1"/>
    <property type="molecule type" value="Genomic_DNA"/>
</dbReference>
<feature type="transmembrane region" description="Helical" evidence="6">
    <location>
        <begin position="114"/>
        <end position="135"/>
    </location>
</feature>
<dbReference type="PANTHER" id="PTHR30482">
    <property type="entry name" value="HIGH-AFFINITY BRANCHED-CHAIN AMINO ACID TRANSPORT SYSTEM PERMEASE"/>
    <property type="match status" value="1"/>
</dbReference>
<feature type="transmembrane region" description="Helical" evidence="6">
    <location>
        <begin position="84"/>
        <end position="107"/>
    </location>
</feature>
<feature type="transmembrane region" description="Helical" evidence="6">
    <location>
        <begin position="60"/>
        <end position="78"/>
    </location>
</feature>
<feature type="transmembrane region" description="Helical" evidence="6">
    <location>
        <begin position="165"/>
        <end position="185"/>
    </location>
</feature>
<evidence type="ECO:0000256" key="5">
    <source>
        <dbReference type="ARBA" id="ARBA00023136"/>
    </source>
</evidence>
<organism evidence="7 8">
    <name type="scientific">Halorubrum vacuolatum</name>
    <name type="common">Natronobacterium vacuolatum</name>
    <dbReference type="NCBI Taxonomy" id="63740"/>
    <lineage>
        <taxon>Archaea</taxon>
        <taxon>Methanobacteriati</taxon>
        <taxon>Methanobacteriota</taxon>
        <taxon>Stenosarchaea group</taxon>
        <taxon>Halobacteria</taxon>
        <taxon>Halobacteriales</taxon>
        <taxon>Haloferacaceae</taxon>
        <taxon>Halorubrum</taxon>
    </lineage>
</organism>
<dbReference type="AlphaFoldDB" id="A0A238UQF2"/>
<dbReference type="InterPro" id="IPR043428">
    <property type="entry name" value="LivM-like"/>
</dbReference>
<evidence type="ECO:0000256" key="1">
    <source>
        <dbReference type="ARBA" id="ARBA00004651"/>
    </source>
</evidence>
<sequence>MITRGDVTRIGALALLLLPLPLLVTAGGGTYQLRIVSLFLVFATLTVALNVAFAHTDQLFLFLGALAGIGTYTTALIADAAGISAWATLPLGALAAGALGATVSYVAARRGMTVIVLAILTLSLQLAAVETFVGAREVTGGSTGFPFDGLSVAPLAAAVGIDERILFTYVLLGVLLTSLVGYAWLRNSRWGAAFDAVRQDPVAAEAAGIDVVRTKVFAGALAAGTVGVVGPLYAQAERYVLPSMFEFQAIDVLVLVMLVLGGSRTLLGPVVGAGAIVLLDEFLGEIGQWRTAALGVLLVVLFLYFRQGIVPKARALYDGYRSDGAASDVSPDG</sequence>
<keyword evidence="5 6" id="KW-0472">Membrane</keyword>
<reference evidence="7 8" key="1">
    <citation type="submission" date="2017-06" db="EMBL/GenBank/DDBJ databases">
        <authorList>
            <person name="Kim H.J."/>
            <person name="Triplett B.A."/>
        </authorList>
    </citation>
    <scope>NUCLEOTIDE SEQUENCE [LARGE SCALE GENOMIC DNA]</scope>
    <source>
        <strain evidence="7 8">DSM 8800</strain>
    </source>
</reference>
<dbReference type="RefSeq" id="WP_089383218.1">
    <property type="nucleotide sequence ID" value="NZ_FZNQ01000001.1"/>
</dbReference>
<comment type="subcellular location">
    <subcellularLocation>
        <location evidence="1">Cell membrane</location>
        <topology evidence="1">Multi-pass membrane protein</topology>
    </subcellularLocation>
</comment>
<evidence type="ECO:0000256" key="6">
    <source>
        <dbReference type="SAM" id="Phobius"/>
    </source>
</evidence>
<keyword evidence="4 6" id="KW-1133">Transmembrane helix</keyword>
<keyword evidence="8" id="KW-1185">Reference proteome</keyword>
<dbReference type="InterPro" id="IPR001851">
    <property type="entry name" value="ABC_transp_permease"/>
</dbReference>
<feature type="transmembrane region" description="Helical" evidence="6">
    <location>
        <begin position="35"/>
        <end position="53"/>
    </location>
</feature>
<proteinExistence type="predicted"/>
<accession>A0A238UQF2</accession>
<evidence type="ECO:0000256" key="2">
    <source>
        <dbReference type="ARBA" id="ARBA00022475"/>
    </source>
</evidence>
<dbReference type="GO" id="GO:0005886">
    <property type="term" value="C:plasma membrane"/>
    <property type="evidence" value="ECO:0007669"/>
    <property type="project" value="UniProtKB-SubCell"/>
</dbReference>
<evidence type="ECO:0000256" key="3">
    <source>
        <dbReference type="ARBA" id="ARBA00022692"/>
    </source>
</evidence>
<dbReference type="PANTHER" id="PTHR30482:SF10">
    <property type="entry name" value="HIGH-AFFINITY BRANCHED-CHAIN AMINO ACID TRANSPORT PROTEIN BRAE"/>
    <property type="match status" value="1"/>
</dbReference>
<dbReference type="Proteomes" id="UP000198397">
    <property type="component" value="Unassembled WGS sequence"/>
</dbReference>
<dbReference type="GO" id="GO:0015658">
    <property type="term" value="F:branched-chain amino acid transmembrane transporter activity"/>
    <property type="evidence" value="ECO:0007669"/>
    <property type="project" value="InterPro"/>
</dbReference>
<name>A0A238UQF2_HALVU</name>
<evidence type="ECO:0000313" key="8">
    <source>
        <dbReference type="Proteomes" id="UP000198397"/>
    </source>
</evidence>
<keyword evidence="2" id="KW-1003">Cell membrane</keyword>
<dbReference type="Pfam" id="PF02653">
    <property type="entry name" value="BPD_transp_2"/>
    <property type="match status" value="1"/>
</dbReference>
<keyword evidence="3 6" id="KW-0812">Transmembrane</keyword>